<feature type="transmembrane region" description="Helical" evidence="3">
    <location>
        <begin position="250"/>
        <end position="272"/>
    </location>
</feature>
<keyword evidence="3" id="KW-1133">Transmembrane helix</keyword>
<feature type="transmembrane region" description="Helical" evidence="3">
    <location>
        <begin position="371"/>
        <end position="388"/>
    </location>
</feature>
<feature type="transmembrane region" description="Helical" evidence="3">
    <location>
        <begin position="123"/>
        <end position="146"/>
    </location>
</feature>
<accession>M8CF52</accession>
<protein>
    <recommendedName>
        <fullName evidence="5">PLAC8 family protein</fullName>
    </recommendedName>
</protein>
<feature type="transmembrane region" description="Helical" evidence="3">
    <location>
        <begin position="400"/>
        <end position="419"/>
    </location>
</feature>
<feature type="transmembrane region" description="Helical" evidence="3">
    <location>
        <begin position="215"/>
        <end position="238"/>
    </location>
</feature>
<evidence type="ECO:0000256" key="2">
    <source>
        <dbReference type="SAM" id="MobiDB-lite"/>
    </source>
</evidence>
<dbReference type="InterPro" id="IPR006461">
    <property type="entry name" value="PLAC_motif_containing"/>
</dbReference>
<evidence type="ECO:0000256" key="1">
    <source>
        <dbReference type="SAM" id="Coils"/>
    </source>
</evidence>
<dbReference type="AlphaFoldDB" id="M8CF52"/>
<dbReference type="ExpressionAtlas" id="M8CF52">
    <property type="expression patterns" value="baseline"/>
</dbReference>
<dbReference type="InterPro" id="IPR021369">
    <property type="entry name" value="DUF2985"/>
</dbReference>
<feature type="region of interest" description="Disordered" evidence="2">
    <location>
        <begin position="16"/>
        <end position="41"/>
    </location>
</feature>
<dbReference type="PANTHER" id="PTHR31045:SF30">
    <property type="entry name" value="PLAC8 FAMILY PROTEIN"/>
    <property type="match status" value="1"/>
</dbReference>
<reference evidence="4" key="1">
    <citation type="submission" date="2015-06" db="UniProtKB">
        <authorList>
            <consortium name="EnsemblPlants"/>
        </authorList>
    </citation>
    <scope>IDENTIFICATION</scope>
</reference>
<evidence type="ECO:0008006" key="5">
    <source>
        <dbReference type="Google" id="ProtNLM"/>
    </source>
</evidence>
<keyword evidence="3" id="KW-0812">Transmembrane</keyword>
<keyword evidence="1" id="KW-0175">Coiled coil</keyword>
<dbReference type="EnsemblPlants" id="EMT21781">
    <property type="protein sequence ID" value="EMT21781"/>
    <property type="gene ID" value="F775_19622"/>
</dbReference>
<sequence>MVPNGNGNLKADIQQVESKTSENDPGATDVNTLSTQNVSKQGNQRSGCLKFVNRFSSGAHFKKLGPSPSVKFRQLALQRDDFSRSIHSDNHDNHEHFRLIRKINWGHLWAMGKDWIRQPLNMALFVWIAVVSVSGAILFMVMTGMLNHALPSKSERDAWFEVNNQILNALFTLMCLYQHPMRIYNFVLLCRWDQKDILRLRKEYCKNGTYKPNEWMHMMVVVVFLNLNCFAQYALCGLNIGYRRSERPPLGVAVTISFAFGAALFASVYNIVSPLGKDYDAEVREGDPEAQAGVTSTEGARAATSGRSLERRYSFLQSEERRFVESRPEWVGGLSDFWDSITIAYLSIFCSCCVFGWNVQRLGFGNMYVHIATYLLFCLAPFFIFNLAAVNINNETLREALGLTGIALCFFGLLYGGFWRIQMRKRFNLPGNPFCCRNPDVTDCFQWLCCCSCSLAQEVRTADYYDIAEERSYRGQTSWLTTERDAAIGYRCHGHFVVVFGLPGHTTTNLELYCLLGSYDNCGIVLWVDPEWPPTLQNALLKLWEMYHDSKSDRRKDNLESSLTIHNLTEEKNNLEANYDKLVEDVHQLFNAQEDRRVDFSYLQAKMQNVHVSDSVVSDMKREMGKKDAEIFKLQEKYKVPMNLTQSQGTCIRNLKFNHLKEKEVLSTSTRNLQFQVDELKKSEEKLTQENTQLLLHMGDLKKGHDKLTARRDQLKIQIAELLKSEEKNKQKLKGILDILSE</sequence>
<dbReference type="NCBIfam" id="TIGR01571">
    <property type="entry name" value="A_thal_Cys_rich"/>
    <property type="match status" value="1"/>
</dbReference>
<keyword evidence="3" id="KW-0472">Membrane</keyword>
<dbReference type="PANTHER" id="PTHR31045">
    <property type="entry name" value="PLAC8 FAMILY PROTEIN-RELATED"/>
    <property type="match status" value="1"/>
</dbReference>
<dbReference type="Pfam" id="PF11204">
    <property type="entry name" value="DUF2985"/>
    <property type="match status" value="1"/>
</dbReference>
<feature type="coiled-coil region" evidence="1">
    <location>
        <begin position="670"/>
        <end position="725"/>
    </location>
</feature>
<dbReference type="GO" id="GO:0009975">
    <property type="term" value="F:cyclase activity"/>
    <property type="evidence" value="ECO:0007669"/>
    <property type="project" value="TreeGrafter"/>
</dbReference>
<dbReference type="Pfam" id="PF04749">
    <property type="entry name" value="PLAC8"/>
    <property type="match status" value="1"/>
</dbReference>
<dbReference type="GO" id="GO:0051762">
    <property type="term" value="P:sesquiterpene biosynthetic process"/>
    <property type="evidence" value="ECO:0007669"/>
    <property type="project" value="TreeGrafter"/>
</dbReference>
<feature type="compositionally biased region" description="Polar residues" evidence="2">
    <location>
        <begin position="29"/>
        <end position="41"/>
    </location>
</feature>
<evidence type="ECO:0000256" key="3">
    <source>
        <dbReference type="SAM" id="Phobius"/>
    </source>
</evidence>
<evidence type="ECO:0000313" key="4">
    <source>
        <dbReference type="EnsemblPlants" id="EMT21781"/>
    </source>
</evidence>
<name>M8CF52_AEGTA</name>
<feature type="transmembrane region" description="Helical" evidence="3">
    <location>
        <begin position="337"/>
        <end position="359"/>
    </location>
</feature>
<proteinExistence type="predicted"/>
<organism evidence="4">
    <name type="scientific">Aegilops tauschii</name>
    <name type="common">Tausch's goatgrass</name>
    <name type="synonym">Aegilops squarrosa</name>
    <dbReference type="NCBI Taxonomy" id="37682"/>
    <lineage>
        <taxon>Eukaryota</taxon>
        <taxon>Viridiplantae</taxon>
        <taxon>Streptophyta</taxon>
        <taxon>Embryophyta</taxon>
        <taxon>Tracheophyta</taxon>
        <taxon>Spermatophyta</taxon>
        <taxon>Magnoliopsida</taxon>
        <taxon>Liliopsida</taxon>
        <taxon>Poales</taxon>
        <taxon>Poaceae</taxon>
        <taxon>BOP clade</taxon>
        <taxon>Pooideae</taxon>
        <taxon>Triticodae</taxon>
        <taxon>Triticeae</taxon>
        <taxon>Triticinae</taxon>
        <taxon>Aegilops</taxon>
    </lineage>
</organism>
<feature type="coiled-coil region" evidence="1">
    <location>
        <begin position="558"/>
        <end position="592"/>
    </location>
</feature>